<comment type="caution">
    <text evidence="6">The sequence shown here is derived from an EMBL/GenBank/DDBJ whole genome shotgun (WGS) entry which is preliminary data.</text>
</comment>
<evidence type="ECO:0000313" key="6">
    <source>
        <dbReference type="EMBL" id="KKA22143.1"/>
    </source>
</evidence>
<dbReference type="InterPro" id="IPR020904">
    <property type="entry name" value="Sc_DH/Rdtase_CS"/>
</dbReference>
<feature type="region of interest" description="Disordered" evidence="5">
    <location>
        <begin position="255"/>
        <end position="284"/>
    </location>
</feature>
<evidence type="ECO:0000256" key="3">
    <source>
        <dbReference type="ARBA" id="ARBA00023002"/>
    </source>
</evidence>
<sequence>MNKVQSRVQRLHISSETRVAAQKNNQEFLLSSLFDVKGKVALITGGGSGIGLMATQALAVNGAKVYIVGRTEEKLERVAELYGANIAGQIIPLTADTSQKASIAQLVETFTSRENHLSVLINNAGIVGQARQDVERQHPETLRQTLFDDESATENDWESVYRTNVCQLYFMTGAFLPLLQKGTEAETAQQEGFSSTVINITSISGIVKTSQHHFAYNASKAAAIHLTKMLAHEIASSGLKIRVNNIAPGVFPSEMTAQESDERQKSFLPKEQYERKVPAGRPGNDRDMGSAVLFAVANQYLNGQTVVVDGGYVLAAGTV</sequence>
<proteinExistence type="inferred from homology"/>
<dbReference type="GO" id="GO:0004316">
    <property type="term" value="F:3-oxoacyl-[acyl-carrier-protein] reductase (NADPH) activity"/>
    <property type="evidence" value="ECO:0007669"/>
    <property type="project" value="UniProtKB-EC"/>
</dbReference>
<evidence type="ECO:0000256" key="5">
    <source>
        <dbReference type="SAM" id="MobiDB-lite"/>
    </source>
</evidence>
<keyword evidence="7" id="KW-1185">Reference proteome</keyword>
<evidence type="ECO:0000313" key="7">
    <source>
        <dbReference type="Proteomes" id="UP000053958"/>
    </source>
</evidence>
<dbReference type="Proteomes" id="UP000053958">
    <property type="component" value="Unassembled WGS sequence"/>
</dbReference>
<evidence type="ECO:0000256" key="1">
    <source>
        <dbReference type="ARBA" id="ARBA00006484"/>
    </source>
</evidence>
<dbReference type="PANTHER" id="PTHR43618">
    <property type="entry name" value="7-ALPHA-HYDROXYSTEROID DEHYDROGENASE"/>
    <property type="match status" value="1"/>
</dbReference>
<dbReference type="GeneID" id="25316176"/>
<dbReference type="SUPFAM" id="SSF51735">
    <property type="entry name" value="NAD(P)-binding Rossmann-fold domains"/>
    <property type="match status" value="1"/>
</dbReference>
<dbReference type="STRING" id="1408163.A0A0F4YX06"/>
<organism evidence="6 7">
    <name type="scientific">Rasamsonia emersonii (strain ATCC 16479 / CBS 393.64 / IMI 116815)</name>
    <dbReference type="NCBI Taxonomy" id="1408163"/>
    <lineage>
        <taxon>Eukaryota</taxon>
        <taxon>Fungi</taxon>
        <taxon>Dikarya</taxon>
        <taxon>Ascomycota</taxon>
        <taxon>Pezizomycotina</taxon>
        <taxon>Eurotiomycetes</taxon>
        <taxon>Eurotiomycetidae</taxon>
        <taxon>Eurotiales</taxon>
        <taxon>Trichocomaceae</taxon>
        <taxon>Rasamsonia</taxon>
    </lineage>
</organism>
<dbReference type="InterPro" id="IPR036291">
    <property type="entry name" value="NAD(P)-bd_dom_sf"/>
</dbReference>
<dbReference type="PANTHER" id="PTHR43618:SF4">
    <property type="entry name" value="SHORT CHAIN DEHYDROGENASE_REDUCTASE FAMILY (AFU_ORTHOLOGUE AFUA_7G04540)"/>
    <property type="match status" value="1"/>
</dbReference>
<dbReference type="EC" id="1.1.1.100" evidence="6"/>
<feature type="compositionally biased region" description="Basic and acidic residues" evidence="5">
    <location>
        <begin position="271"/>
        <end position="284"/>
    </location>
</feature>
<dbReference type="Gene3D" id="3.40.50.720">
    <property type="entry name" value="NAD(P)-binding Rossmann-like Domain"/>
    <property type="match status" value="1"/>
</dbReference>
<accession>A0A0F4YX06</accession>
<dbReference type="InterPro" id="IPR052178">
    <property type="entry name" value="Sec_Metab_Biosynth_SDR"/>
</dbReference>
<dbReference type="PRINTS" id="PR00081">
    <property type="entry name" value="GDHRDH"/>
</dbReference>
<dbReference type="PRINTS" id="PR00080">
    <property type="entry name" value="SDRFAMILY"/>
</dbReference>
<dbReference type="AlphaFoldDB" id="A0A0F4YX06"/>
<evidence type="ECO:0000256" key="2">
    <source>
        <dbReference type="ARBA" id="ARBA00022857"/>
    </source>
</evidence>
<keyword evidence="3 6" id="KW-0560">Oxidoreductase</keyword>
<dbReference type="EMBL" id="LASV01000156">
    <property type="protein sequence ID" value="KKA22143.1"/>
    <property type="molecule type" value="Genomic_DNA"/>
</dbReference>
<reference evidence="6 7" key="1">
    <citation type="submission" date="2015-04" db="EMBL/GenBank/DDBJ databases">
        <authorList>
            <person name="Heijne W.H."/>
            <person name="Fedorova N.D."/>
            <person name="Nierman W.C."/>
            <person name="Vollebregt A.W."/>
            <person name="Zhao Z."/>
            <person name="Wu L."/>
            <person name="Kumar M."/>
            <person name="Stam H."/>
            <person name="van den Berg M.A."/>
            <person name="Pel H.J."/>
        </authorList>
    </citation>
    <scope>NUCLEOTIDE SEQUENCE [LARGE SCALE GENOMIC DNA]</scope>
    <source>
        <strain evidence="6 7">CBS 393.64</strain>
    </source>
</reference>
<dbReference type="RefSeq" id="XP_013328755.1">
    <property type="nucleotide sequence ID" value="XM_013473301.1"/>
</dbReference>
<dbReference type="InterPro" id="IPR002347">
    <property type="entry name" value="SDR_fam"/>
</dbReference>
<dbReference type="PROSITE" id="PS00061">
    <property type="entry name" value="ADH_SHORT"/>
    <property type="match status" value="1"/>
</dbReference>
<keyword evidence="2" id="KW-0521">NADP</keyword>
<protein>
    <submittedName>
        <fullName evidence="6">3-oxoacyl-[acyl-carrier-protein] reductase</fullName>
        <ecNumber evidence="6">1.1.1.100</ecNumber>
    </submittedName>
</protein>
<dbReference type="OrthoDB" id="3819888at2759"/>
<dbReference type="Pfam" id="PF00106">
    <property type="entry name" value="adh_short"/>
    <property type="match status" value="1"/>
</dbReference>
<evidence type="ECO:0000256" key="4">
    <source>
        <dbReference type="RuleBase" id="RU000363"/>
    </source>
</evidence>
<name>A0A0F4YX06_RASE3</name>
<comment type="similarity">
    <text evidence="1 4">Belongs to the short-chain dehydrogenases/reductases (SDR) family.</text>
</comment>
<gene>
    <name evidence="6" type="ORF">T310_3827</name>
</gene>